<evidence type="ECO:0000313" key="2">
    <source>
        <dbReference type="EMBL" id="GAA2716937.1"/>
    </source>
</evidence>
<reference evidence="2 3" key="1">
    <citation type="journal article" date="2019" name="Int. J. Syst. Evol. Microbiol.">
        <title>The Global Catalogue of Microorganisms (GCM) 10K type strain sequencing project: providing services to taxonomists for standard genome sequencing and annotation.</title>
        <authorList>
            <consortium name="The Broad Institute Genomics Platform"/>
            <consortium name="The Broad Institute Genome Sequencing Center for Infectious Disease"/>
            <person name="Wu L."/>
            <person name="Ma J."/>
        </authorList>
    </citation>
    <scope>NUCLEOTIDE SEQUENCE [LARGE SCALE GENOMIC DNA]</scope>
    <source>
        <strain evidence="2 3">JCM 4542</strain>
    </source>
</reference>
<gene>
    <name evidence="2" type="ORF">GCM10010315_29050</name>
</gene>
<evidence type="ECO:0000256" key="1">
    <source>
        <dbReference type="SAM" id="MobiDB-lite"/>
    </source>
</evidence>
<feature type="compositionally biased region" description="Basic and acidic residues" evidence="1">
    <location>
        <begin position="71"/>
        <end position="80"/>
    </location>
</feature>
<proteinExistence type="predicted"/>
<dbReference type="EMBL" id="BAAASL010000009">
    <property type="protein sequence ID" value="GAA2716937.1"/>
    <property type="molecule type" value="Genomic_DNA"/>
</dbReference>
<feature type="region of interest" description="Disordered" evidence="1">
    <location>
        <begin position="69"/>
        <end position="98"/>
    </location>
</feature>
<keyword evidence="3" id="KW-1185">Reference proteome</keyword>
<dbReference type="Proteomes" id="UP001500886">
    <property type="component" value="Unassembled WGS sequence"/>
</dbReference>
<sequence>MDSTASESVSTPEAVVVKAVRGRMCMGLSWSDAGGGVPRTHGGDVGGGVPCVRGGGGWGNGPGTRYLRHASGREPDETVDRAPGSVSYGGVKEPIGGR</sequence>
<protein>
    <submittedName>
        <fullName evidence="2">Uncharacterized protein</fullName>
    </submittedName>
</protein>
<comment type="caution">
    <text evidence="2">The sequence shown here is derived from an EMBL/GenBank/DDBJ whole genome shotgun (WGS) entry which is preliminary data.</text>
</comment>
<name>A0ABN3TTQ5_9ACTN</name>
<accession>A0ABN3TTQ5</accession>
<evidence type="ECO:0000313" key="3">
    <source>
        <dbReference type="Proteomes" id="UP001500886"/>
    </source>
</evidence>
<organism evidence="2 3">
    <name type="scientific">Streptomyces luteosporeus</name>
    <dbReference type="NCBI Taxonomy" id="173856"/>
    <lineage>
        <taxon>Bacteria</taxon>
        <taxon>Bacillati</taxon>
        <taxon>Actinomycetota</taxon>
        <taxon>Actinomycetes</taxon>
        <taxon>Kitasatosporales</taxon>
        <taxon>Streptomycetaceae</taxon>
        <taxon>Streptomyces</taxon>
    </lineage>
</organism>